<gene>
    <name evidence="3" type="ORF">DM860_011606</name>
</gene>
<dbReference type="PANTHER" id="PTHR47158:SF1">
    <property type="entry name" value="OS08G0239000 PROTEIN"/>
    <property type="match status" value="1"/>
</dbReference>
<evidence type="ECO:0000259" key="2">
    <source>
        <dbReference type="Pfam" id="PF05347"/>
    </source>
</evidence>
<name>A0A328D244_9ASTE</name>
<evidence type="ECO:0000313" key="4">
    <source>
        <dbReference type="Proteomes" id="UP000249390"/>
    </source>
</evidence>
<dbReference type="Pfam" id="PF05347">
    <property type="entry name" value="Complex1_LYR"/>
    <property type="match status" value="1"/>
</dbReference>
<sequence length="170" mass="18911">MPRIIITFLVLESIARASEHTGGEGRRQGLTGAFASLFSSSPSRHYFGFPTAIAPLSGRPYASSKDNQLSYVVLGKGSRTQKMASPSRDQVLCLFRSLLRAARDFPDYNIREYTKRRTIDSFRQHKALSDSSQVAAAFSDGKAQLEIAKRQALVYGLYAPKMKSVMELNR</sequence>
<dbReference type="GO" id="GO:0016226">
    <property type="term" value="P:iron-sulfur cluster assembly"/>
    <property type="evidence" value="ECO:0007669"/>
    <property type="project" value="InterPro"/>
</dbReference>
<reference evidence="3 4" key="1">
    <citation type="submission" date="2018-06" db="EMBL/GenBank/DDBJ databases">
        <title>The Genome of Cuscuta australis (Dodder) Provides Insight into the Evolution of Plant Parasitism.</title>
        <authorList>
            <person name="Liu H."/>
        </authorList>
    </citation>
    <scope>NUCLEOTIDE SEQUENCE [LARGE SCALE GENOMIC DNA]</scope>
    <source>
        <strain evidence="4">cv. Yunnan</strain>
        <tissue evidence="3">Vines</tissue>
    </source>
</reference>
<evidence type="ECO:0000313" key="3">
    <source>
        <dbReference type="EMBL" id="RAL39120.1"/>
    </source>
</evidence>
<feature type="domain" description="Complex 1 LYR protein" evidence="2">
    <location>
        <begin position="90"/>
        <end position="146"/>
    </location>
</feature>
<dbReference type="PANTHER" id="PTHR47158">
    <property type="entry name" value="OS08G0239000 PROTEIN"/>
    <property type="match status" value="1"/>
</dbReference>
<comment type="caution">
    <text evidence="3">The sequence shown here is derived from an EMBL/GenBank/DDBJ whole genome shotgun (WGS) entry which is preliminary data.</text>
</comment>
<dbReference type="EMBL" id="NQVE01000203">
    <property type="protein sequence ID" value="RAL39120.1"/>
    <property type="molecule type" value="Genomic_DNA"/>
</dbReference>
<dbReference type="AlphaFoldDB" id="A0A328D244"/>
<feature type="signal peptide" evidence="1">
    <location>
        <begin position="1"/>
        <end position="17"/>
    </location>
</feature>
<organism evidence="3 4">
    <name type="scientific">Cuscuta australis</name>
    <dbReference type="NCBI Taxonomy" id="267555"/>
    <lineage>
        <taxon>Eukaryota</taxon>
        <taxon>Viridiplantae</taxon>
        <taxon>Streptophyta</taxon>
        <taxon>Embryophyta</taxon>
        <taxon>Tracheophyta</taxon>
        <taxon>Spermatophyta</taxon>
        <taxon>Magnoliopsida</taxon>
        <taxon>eudicotyledons</taxon>
        <taxon>Gunneridae</taxon>
        <taxon>Pentapetalae</taxon>
        <taxon>asterids</taxon>
        <taxon>lamiids</taxon>
        <taxon>Solanales</taxon>
        <taxon>Convolvulaceae</taxon>
        <taxon>Cuscuteae</taxon>
        <taxon>Cuscuta</taxon>
        <taxon>Cuscuta subgen. Grammica</taxon>
        <taxon>Cuscuta sect. Cleistogrammica</taxon>
    </lineage>
</organism>
<keyword evidence="1" id="KW-0732">Signal</keyword>
<feature type="chain" id="PRO_5016440829" description="Complex 1 LYR protein domain-containing protein" evidence="1">
    <location>
        <begin position="18"/>
        <end position="170"/>
    </location>
</feature>
<accession>A0A328D244</accession>
<dbReference type="CDD" id="cd20264">
    <property type="entry name" value="Complex1_LYR_LYRM4"/>
    <property type="match status" value="1"/>
</dbReference>
<evidence type="ECO:0000256" key="1">
    <source>
        <dbReference type="SAM" id="SignalP"/>
    </source>
</evidence>
<dbReference type="Proteomes" id="UP000249390">
    <property type="component" value="Unassembled WGS sequence"/>
</dbReference>
<dbReference type="InterPro" id="IPR008011">
    <property type="entry name" value="Complex1_LYR_dom"/>
</dbReference>
<proteinExistence type="predicted"/>
<dbReference type="InterPro" id="IPR045297">
    <property type="entry name" value="Complex1_LYR_LYRM4"/>
</dbReference>
<protein>
    <recommendedName>
        <fullName evidence="2">Complex 1 LYR protein domain-containing protein</fullName>
    </recommendedName>
</protein>
<keyword evidence="4" id="KW-1185">Reference proteome</keyword>